<accession>A0A7U8C904</accession>
<dbReference type="PANTHER" id="PTHR12526:SF629">
    <property type="entry name" value="TEICHURONIC ACID BIOSYNTHESIS GLYCOSYLTRANSFERASE TUAH-RELATED"/>
    <property type="match status" value="1"/>
</dbReference>
<protein>
    <submittedName>
        <fullName evidence="3">Glycosyltransferase</fullName>
    </submittedName>
</protein>
<comment type="caution">
    <text evidence="3">The sequence shown here is derived from an EMBL/GenBank/DDBJ whole genome shotgun (WGS) entry which is preliminary data.</text>
</comment>
<sequence length="378" mass="42450">MNIDMLVFGEDWGHHPSSTQHLIRHLIKEQEIVWVNSLGLRRPRLNMRDLKRVYTKTKSLLINKPLSEATLAAHPQIVNPVSLPFPGSNLARWINSHLLSHKLKPLITPEKNRDNGPILWTSLPSAVDVVGKLGERAAIYYCGDDFSALDGVDHEPVAQMEQELAEKCQLIITASAKLAKKFPANKTVVLPHGVDYELFATEQPRAADLPQGPVAGFYGALAGWFDQQLMVEIAAQLPDWTFVLIGPVLTDISLLLNQPNISVLGPREHSQLPAYSQHWDIGLLPFKRNAQIEACNPLKLREYLAAGSPVVSTDFPALDGYRDLINVCDHATGIAEFITSTYQMKNHKTLLREMRQKRVKRESWSNRADELKYLLAQL</sequence>
<dbReference type="Proteomes" id="UP000002171">
    <property type="component" value="Unassembled WGS sequence"/>
</dbReference>
<reference evidence="3 4" key="1">
    <citation type="submission" date="2006-02" db="EMBL/GenBank/DDBJ databases">
        <authorList>
            <person name="Pinhassi J."/>
            <person name="Pedros-Alio C."/>
            <person name="Ferriera S."/>
            <person name="Johnson J."/>
            <person name="Kravitz S."/>
            <person name="Halpern A."/>
            <person name="Remington K."/>
            <person name="Beeson K."/>
            <person name="Tran B."/>
            <person name="Rogers Y.-H."/>
            <person name="Friedman R."/>
            <person name="Venter J.C."/>
        </authorList>
    </citation>
    <scope>NUCLEOTIDE SEQUENCE [LARGE SCALE GENOMIC DNA]</scope>
    <source>
        <strain evidence="3 4">MED92</strain>
    </source>
</reference>
<dbReference type="Gene3D" id="3.40.50.2000">
    <property type="entry name" value="Glycogen Phosphorylase B"/>
    <property type="match status" value="1"/>
</dbReference>
<dbReference type="RefSeq" id="WP_007019651.1">
    <property type="nucleotide sequence ID" value="NZ_CH724125.1"/>
</dbReference>
<dbReference type="AlphaFoldDB" id="A0A7U8C904"/>
<evidence type="ECO:0000313" key="4">
    <source>
        <dbReference type="Proteomes" id="UP000002171"/>
    </source>
</evidence>
<name>A0A7U8C904_NEPCE</name>
<evidence type="ECO:0000256" key="1">
    <source>
        <dbReference type="ARBA" id="ARBA00022676"/>
    </source>
</evidence>
<dbReference type="PANTHER" id="PTHR12526">
    <property type="entry name" value="GLYCOSYLTRANSFERASE"/>
    <property type="match status" value="1"/>
</dbReference>
<keyword evidence="1" id="KW-0328">Glycosyltransferase</keyword>
<proteinExistence type="predicted"/>
<dbReference type="Pfam" id="PF13692">
    <property type="entry name" value="Glyco_trans_1_4"/>
    <property type="match status" value="1"/>
</dbReference>
<keyword evidence="2 3" id="KW-0808">Transferase</keyword>
<keyword evidence="4" id="KW-1185">Reference proteome</keyword>
<evidence type="ECO:0000313" key="3">
    <source>
        <dbReference type="EMBL" id="EAR62014.1"/>
    </source>
</evidence>
<dbReference type="EMBL" id="AAOW01000004">
    <property type="protein sequence ID" value="EAR62014.1"/>
    <property type="molecule type" value="Genomic_DNA"/>
</dbReference>
<gene>
    <name evidence="3" type="ORF">MED92_09924</name>
</gene>
<organism evidence="3 4">
    <name type="scientific">Neptuniibacter caesariensis</name>
    <dbReference type="NCBI Taxonomy" id="207954"/>
    <lineage>
        <taxon>Bacteria</taxon>
        <taxon>Pseudomonadati</taxon>
        <taxon>Pseudomonadota</taxon>
        <taxon>Gammaproteobacteria</taxon>
        <taxon>Oceanospirillales</taxon>
        <taxon>Oceanospirillaceae</taxon>
        <taxon>Neptuniibacter</taxon>
    </lineage>
</organism>
<dbReference type="GO" id="GO:0016757">
    <property type="term" value="F:glycosyltransferase activity"/>
    <property type="evidence" value="ECO:0007669"/>
    <property type="project" value="UniProtKB-KW"/>
</dbReference>
<dbReference type="SUPFAM" id="SSF53756">
    <property type="entry name" value="UDP-Glycosyltransferase/glycogen phosphorylase"/>
    <property type="match status" value="1"/>
</dbReference>
<dbReference type="OrthoDB" id="9769600at2"/>
<evidence type="ECO:0000256" key="2">
    <source>
        <dbReference type="ARBA" id="ARBA00022679"/>
    </source>
</evidence>